<feature type="compositionally biased region" description="Basic and acidic residues" evidence="2">
    <location>
        <begin position="586"/>
        <end position="604"/>
    </location>
</feature>
<accession>A0ABD3GEK6</accession>
<keyword evidence="4" id="KW-1185">Reference proteome</keyword>
<feature type="compositionally biased region" description="Basic and acidic residues" evidence="2">
    <location>
        <begin position="671"/>
        <end position="687"/>
    </location>
</feature>
<gene>
    <name evidence="3" type="ORF">R1sor_027575</name>
</gene>
<evidence type="ECO:0000313" key="4">
    <source>
        <dbReference type="Proteomes" id="UP001633002"/>
    </source>
</evidence>
<dbReference type="EMBL" id="JBJQOH010000008">
    <property type="protein sequence ID" value="KAL3677627.1"/>
    <property type="molecule type" value="Genomic_DNA"/>
</dbReference>
<feature type="compositionally biased region" description="Low complexity" evidence="2">
    <location>
        <begin position="570"/>
        <end position="585"/>
    </location>
</feature>
<feature type="region of interest" description="Disordered" evidence="2">
    <location>
        <begin position="670"/>
        <end position="703"/>
    </location>
</feature>
<evidence type="ECO:0000313" key="3">
    <source>
        <dbReference type="EMBL" id="KAL3677627.1"/>
    </source>
</evidence>
<feature type="compositionally biased region" description="Low complexity" evidence="2">
    <location>
        <begin position="496"/>
        <end position="510"/>
    </location>
</feature>
<evidence type="ECO:0000256" key="2">
    <source>
        <dbReference type="SAM" id="MobiDB-lite"/>
    </source>
</evidence>
<protein>
    <submittedName>
        <fullName evidence="3">Uncharacterized protein</fullName>
    </submittedName>
</protein>
<feature type="region of interest" description="Disordered" evidence="2">
    <location>
        <begin position="320"/>
        <end position="339"/>
    </location>
</feature>
<feature type="region of interest" description="Disordered" evidence="2">
    <location>
        <begin position="562"/>
        <end position="607"/>
    </location>
</feature>
<feature type="region of interest" description="Disordered" evidence="2">
    <location>
        <begin position="436"/>
        <end position="468"/>
    </location>
</feature>
<dbReference type="AlphaFoldDB" id="A0ABD3GEK6"/>
<feature type="region of interest" description="Disordered" evidence="2">
    <location>
        <begin position="252"/>
        <end position="277"/>
    </location>
</feature>
<dbReference type="Proteomes" id="UP001633002">
    <property type="component" value="Unassembled WGS sequence"/>
</dbReference>
<organism evidence="3 4">
    <name type="scientific">Riccia sorocarpa</name>
    <dbReference type="NCBI Taxonomy" id="122646"/>
    <lineage>
        <taxon>Eukaryota</taxon>
        <taxon>Viridiplantae</taxon>
        <taxon>Streptophyta</taxon>
        <taxon>Embryophyta</taxon>
        <taxon>Marchantiophyta</taxon>
        <taxon>Marchantiopsida</taxon>
        <taxon>Marchantiidae</taxon>
        <taxon>Marchantiales</taxon>
        <taxon>Ricciaceae</taxon>
        <taxon>Riccia</taxon>
    </lineage>
</organism>
<name>A0ABD3GEK6_9MARC</name>
<feature type="region of interest" description="Disordered" evidence="2">
    <location>
        <begin position="493"/>
        <end position="548"/>
    </location>
</feature>
<sequence length="731" mass="81304">MMSCFPSKPINIENPSGVRAHAPALDEQIFPVLLTLLTVFKREIHTAVAGAWSQCKRSCMNNLAHESFWISFIIIMGNFIRACLGRDCSAPQMQRKTDLSRDFLTVFKVIYYALFHVAPRGGAYADADNAGTANRRSSAASPANVLRLLFRRDALKSKGEDSMALSQCESLTEEASCTFSFDSEEDHGSEINLSEKQMVPVPDCPAIGLLTRLDTEVQTLKRKLDRQEDEVKRLTEEVVSLRANADKSLVRSQKRQARIDGPGNLLSDGSEDASPRYVDTRPSRFSHDLLKWDNMGLFQAAALEAPKHVNDVRLCTPQEKGGGKVNLGHPGTDMSQSPRKVAPNVFWEPFLQSSLAPVKVRSSNARQSMDCKYANFVDNEFGNAQDAFARSEIEVDDMDNLSMFSYGSADIRDFRYGDSPKCVGRGDCLQEQAEWSAEEPKKDHIIHISQSSPRTGTDPGRAARRGHMQQKYEELEEELFKILQSPRRELLPDIMSSNSSSRASSRCSSPRNKRSTMFGESRDRQTENGLSWEPYRESASPRSPQNVFQKRKLVDDADFATQPVKTLRASPSSKSKTHHSSSSESSGHESDSERCQRQEGRIVKPDQIAPAIASTQIELGSPEVLAVSSGESGVSSPPVVLAEESRGQVGIDEVALETFKICEGEIYTSENSRRNPTEGGLYRDGRGSKSCGKTHMRRHSSFNQGCRQSRFAVEAARLSMRRQGHHRGMSF</sequence>
<reference evidence="3 4" key="1">
    <citation type="submission" date="2024-09" db="EMBL/GenBank/DDBJ databases">
        <title>Chromosome-scale assembly of Riccia sorocarpa.</title>
        <authorList>
            <person name="Paukszto L."/>
        </authorList>
    </citation>
    <scope>NUCLEOTIDE SEQUENCE [LARGE SCALE GENOMIC DNA]</scope>
    <source>
        <strain evidence="3">LP-2024</strain>
        <tissue evidence="3">Aerial parts of the thallus</tissue>
    </source>
</reference>
<keyword evidence="1" id="KW-0175">Coiled coil</keyword>
<proteinExistence type="predicted"/>
<evidence type="ECO:0000256" key="1">
    <source>
        <dbReference type="SAM" id="Coils"/>
    </source>
</evidence>
<feature type="coiled-coil region" evidence="1">
    <location>
        <begin position="210"/>
        <end position="244"/>
    </location>
</feature>
<comment type="caution">
    <text evidence="3">The sequence shown here is derived from an EMBL/GenBank/DDBJ whole genome shotgun (WGS) entry which is preliminary data.</text>
</comment>